<dbReference type="GO" id="GO:0006335">
    <property type="term" value="P:DNA replication-dependent chromatin assembly"/>
    <property type="evidence" value="ECO:0007669"/>
    <property type="project" value="TreeGrafter"/>
</dbReference>
<dbReference type="InterPro" id="IPR019544">
    <property type="entry name" value="Tetratricopeptide_SHNi-TPR_dom"/>
</dbReference>
<dbReference type="GO" id="GO:0042393">
    <property type="term" value="F:histone binding"/>
    <property type="evidence" value="ECO:0007669"/>
    <property type="project" value="TreeGrafter"/>
</dbReference>
<dbReference type="EMBL" id="JAOPGA020001537">
    <property type="protein sequence ID" value="KAL0489261.1"/>
    <property type="molecule type" value="Genomic_DNA"/>
</dbReference>
<dbReference type="SUPFAM" id="SSF48452">
    <property type="entry name" value="TPR-like"/>
    <property type="match status" value="1"/>
</dbReference>
<proteinExistence type="inferred from homology"/>
<dbReference type="Proteomes" id="UP001431209">
    <property type="component" value="Unassembled WGS sequence"/>
</dbReference>
<feature type="region of interest" description="Disordered" evidence="7">
    <location>
        <begin position="151"/>
        <end position="180"/>
    </location>
</feature>
<sequence length="387" mass="44294">MADEYLRVQEPTQINKSNFKYRDQEELEKVAEITSKIKSLELSSQDERLKNFRGLGSEEQEEKRAELFDLFDEALDILAAILEERSQLYGELAYECSDIAFAYGELLLRRAKEHTLVLTNAKLQKTLSKRPSQTKRRGGCVFITELNNASSSTHVFGDEPEGEEDEEKEDEGQSNDDVESTMETAFASLEVARVSLLTYIQEKLVCEKDKEYFESKLSNVYFVLGEFGKENENFQQAVEDYENALRLLPESDHRKAATIHYEIAVALMFQQKSEEGLKRLQQSADELKLHIEGTKKDLEVQLILDDLLIRIEEMKDEMTQTEQLNIEKSKPKPTAQPPTDPGKINVLVPRRKPKPTAAPVASEDGANKRKREDEEAQTESKKVKFSE</sequence>
<dbReference type="GO" id="GO:0034080">
    <property type="term" value="P:CENP-A containing chromatin assembly"/>
    <property type="evidence" value="ECO:0007669"/>
    <property type="project" value="TreeGrafter"/>
</dbReference>
<protein>
    <recommendedName>
        <fullName evidence="8">Tetratricopeptide SHNi-TPR domain-containing protein</fullName>
    </recommendedName>
</protein>
<evidence type="ECO:0000256" key="2">
    <source>
        <dbReference type="ARBA" id="ARBA00008402"/>
    </source>
</evidence>
<organism evidence="9 10">
    <name type="scientific">Acrasis kona</name>
    <dbReference type="NCBI Taxonomy" id="1008807"/>
    <lineage>
        <taxon>Eukaryota</taxon>
        <taxon>Discoba</taxon>
        <taxon>Heterolobosea</taxon>
        <taxon>Tetramitia</taxon>
        <taxon>Eutetramitia</taxon>
        <taxon>Acrasidae</taxon>
        <taxon>Acrasis</taxon>
    </lineage>
</organism>
<comment type="caution">
    <text evidence="9">The sequence shown here is derived from an EMBL/GenBank/DDBJ whole genome shotgun (WGS) entry which is preliminary data.</text>
</comment>
<dbReference type="PANTHER" id="PTHR15081:SF1">
    <property type="entry name" value="NUCLEAR AUTOANTIGENIC SPERM PROTEIN"/>
    <property type="match status" value="1"/>
</dbReference>
<comment type="subcellular location">
    <subcellularLocation>
        <location evidence="1">Nucleus</location>
    </subcellularLocation>
</comment>
<evidence type="ECO:0000256" key="7">
    <source>
        <dbReference type="SAM" id="MobiDB-lite"/>
    </source>
</evidence>
<keyword evidence="3" id="KW-0677">Repeat</keyword>
<evidence type="ECO:0000256" key="4">
    <source>
        <dbReference type="ARBA" id="ARBA00022803"/>
    </source>
</evidence>
<dbReference type="Pfam" id="PF10516">
    <property type="entry name" value="SHNi-TPR"/>
    <property type="match status" value="1"/>
</dbReference>
<feature type="region of interest" description="Disordered" evidence="7">
    <location>
        <begin position="320"/>
        <end position="387"/>
    </location>
</feature>
<accession>A0AAW2ZKL0</accession>
<feature type="domain" description="Tetratricopeptide SHNi-TPR" evidence="8">
    <location>
        <begin position="219"/>
        <end position="248"/>
    </location>
</feature>
<evidence type="ECO:0000256" key="5">
    <source>
        <dbReference type="ARBA" id="ARBA00023242"/>
    </source>
</evidence>
<feature type="compositionally biased region" description="Basic and acidic residues" evidence="7">
    <location>
        <begin position="365"/>
        <end position="387"/>
    </location>
</feature>
<evidence type="ECO:0000313" key="9">
    <source>
        <dbReference type="EMBL" id="KAL0489261.1"/>
    </source>
</evidence>
<feature type="compositionally biased region" description="Acidic residues" evidence="7">
    <location>
        <begin position="158"/>
        <end position="180"/>
    </location>
</feature>
<dbReference type="InterPro" id="IPR051730">
    <property type="entry name" value="NASP-like"/>
</dbReference>
<evidence type="ECO:0000256" key="6">
    <source>
        <dbReference type="PROSITE-ProRule" id="PRU00339"/>
    </source>
</evidence>
<dbReference type="Gene3D" id="1.25.40.10">
    <property type="entry name" value="Tetratricopeptide repeat domain"/>
    <property type="match status" value="1"/>
</dbReference>
<feature type="repeat" description="TPR" evidence="6">
    <location>
        <begin position="218"/>
        <end position="251"/>
    </location>
</feature>
<evidence type="ECO:0000313" key="10">
    <source>
        <dbReference type="Proteomes" id="UP001431209"/>
    </source>
</evidence>
<reference evidence="9 10" key="1">
    <citation type="submission" date="2024-03" db="EMBL/GenBank/DDBJ databases">
        <title>The Acrasis kona genome and developmental transcriptomes reveal deep origins of eukaryotic multicellular pathways.</title>
        <authorList>
            <person name="Sheikh S."/>
            <person name="Fu C.-J."/>
            <person name="Brown M.W."/>
            <person name="Baldauf S.L."/>
        </authorList>
    </citation>
    <scope>NUCLEOTIDE SEQUENCE [LARGE SCALE GENOMIC DNA]</scope>
    <source>
        <strain evidence="9 10">ATCC MYA-3509</strain>
    </source>
</reference>
<gene>
    <name evidence="9" type="ORF">AKO1_013785</name>
</gene>
<dbReference type="AlphaFoldDB" id="A0AAW2ZKL0"/>
<evidence type="ECO:0000259" key="8">
    <source>
        <dbReference type="Pfam" id="PF10516"/>
    </source>
</evidence>
<comment type="similarity">
    <text evidence="2">Belongs to the NASP family.</text>
</comment>
<dbReference type="PANTHER" id="PTHR15081">
    <property type="entry name" value="NUCLEAR AUTOANTIGENIC SPERM PROTEIN NASP -RELATED"/>
    <property type="match status" value="1"/>
</dbReference>
<evidence type="ECO:0000256" key="1">
    <source>
        <dbReference type="ARBA" id="ARBA00004123"/>
    </source>
</evidence>
<dbReference type="GO" id="GO:0005654">
    <property type="term" value="C:nucleoplasm"/>
    <property type="evidence" value="ECO:0007669"/>
    <property type="project" value="TreeGrafter"/>
</dbReference>
<evidence type="ECO:0000256" key="3">
    <source>
        <dbReference type="ARBA" id="ARBA00022737"/>
    </source>
</evidence>
<dbReference type="InterPro" id="IPR019734">
    <property type="entry name" value="TPR_rpt"/>
</dbReference>
<keyword evidence="4 6" id="KW-0802">TPR repeat</keyword>
<name>A0AAW2ZKL0_9EUKA</name>
<keyword evidence="10" id="KW-1185">Reference proteome</keyword>
<dbReference type="PROSITE" id="PS50005">
    <property type="entry name" value="TPR"/>
    <property type="match status" value="1"/>
</dbReference>
<keyword evidence="5" id="KW-0539">Nucleus</keyword>
<dbReference type="InterPro" id="IPR011990">
    <property type="entry name" value="TPR-like_helical_dom_sf"/>
</dbReference>